<dbReference type="AlphaFoldDB" id="A0A8X6VR11"/>
<proteinExistence type="predicted"/>
<sequence>MPRFKRLPVGVVWKLGERGASSGVVFVTGPWFKSMRPVAKSPRVAEKCDIDIHSLTHLCAVASINSSSHGVFGQGLLCPNSVYATLGPEVQEQISRSGGHFVAKPPVLSSQASLVLIDPLKS</sequence>
<comment type="caution">
    <text evidence="1">The sequence shown here is derived from an EMBL/GenBank/DDBJ whole genome shotgun (WGS) entry which is preliminary data.</text>
</comment>
<keyword evidence="2" id="KW-1185">Reference proteome</keyword>
<gene>
    <name evidence="1" type="ORF">TNCV_2399351</name>
</gene>
<name>A0A8X6VR11_TRICX</name>
<evidence type="ECO:0000313" key="2">
    <source>
        <dbReference type="Proteomes" id="UP000887159"/>
    </source>
</evidence>
<dbReference type="EMBL" id="BMAU01021349">
    <property type="protein sequence ID" value="GFY18713.1"/>
    <property type="molecule type" value="Genomic_DNA"/>
</dbReference>
<organism evidence="1 2">
    <name type="scientific">Trichonephila clavipes</name>
    <name type="common">Golden silk orbweaver</name>
    <name type="synonym">Nephila clavipes</name>
    <dbReference type="NCBI Taxonomy" id="2585209"/>
    <lineage>
        <taxon>Eukaryota</taxon>
        <taxon>Metazoa</taxon>
        <taxon>Ecdysozoa</taxon>
        <taxon>Arthropoda</taxon>
        <taxon>Chelicerata</taxon>
        <taxon>Arachnida</taxon>
        <taxon>Araneae</taxon>
        <taxon>Araneomorphae</taxon>
        <taxon>Entelegynae</taxon>
        <taxon>Araneoidea</taxon>
        <taxon>Nephilidae</taxon>
        <taxon>Trichonephila</taxon>
    </lineage>
</organism>
<reference evidence="1" key="1">
    <citation type="submission" date="2020-08" db="EMBL/GenBank/DDBJ databases">
        <title>Multicomponent nature underlies the extraordinary mechanical properties of spider dragline silk.</title>
        <authorList>
            <person name="Kono N."/>
            <person name="Nakamura H."/>
            <person name="Mori M."/>
            <person name="Yoshida Y."/>
            <person name="Ohtoshi R."/>
            <person name="Malay A.D."/>
            <person name="Moran D.A.P."/>
            <person name="Tomita M."/>
            <person name="Numata K."/>
            <person name="Arakawa K."/>
        </authorList>
    </citation>
    <scope>NUCLEOTIDE SEQUENCE</scope>
</reference>
<accession>A0A8X6VR11</accession>
<evidence type="ECO:0000313" key="1">
    <source>
        <dbReference type="EMBL" id="GFY18713.1"/>
    </source>
</evidence>
<protein>
    <submittedName>
        <fullName evidence="1">Uncharacterized protein</fullName>
    </submittedName>
</protein>
<dbReference type="Proteomes" id="UP000887159">
    <property type="component" value="Unassembled WGS sequence"/>
</dbReference>